<comment type="caution">
    <text evidence="1">The sequence shown here is derived from an EMBL/GenBank/DDBJ whole genome shotgun (WGS) entry which is preliminary data.</text>
</comment>
<reference evidence="1 2" key="1">
    <citation type="journal article" date="2019" name="Int. J. Syst. Evol. Microbiol.">
        <title>The Global Catalogue of Microorganisms (GCM) 10K type strain sequencing project: providing services to taxonomists for standard genome sequencing and annotation.</title>
        <authorList>
            <consortium name="The Broad Institute Genomics Platform"/>
            <consortium name="The Broad Institute Genome Sequencing Center for Infectious Disease"/>
            <person name="Wu L."/>
            <person name="Ma J."/>
        </authorList>
    </citation>
    <scope>NUCLEOTIDE SEQUENCE [LARGE SCALE GENOMIC DNA]</scope>
    <source>
        <strain evidence="1 2">JCM 13378</strain>
    </source>
</reference>
<name>A0ABN0X8N6_9ALTE</name>
<organism evidence="1 2">
    <name type="scientific">Bowmanella denitrificans</name>
    <dbReference type="NCBI Taxonomy" id="366582"/>
    <lineage>
        <taxon>Bacteria</taxon>
        <taxon>Pseudomonadati</taxon>
        <taxon>Pseudomonadota</taxon>
        <taxon>Gammaproteobacteria</taxon>
        <taxon>Alteromonadales</taxon>
        <taxon>Alteromonadaceae</taxon>
        <taxon>Bowmanella</taxon>
    </lineage>
</organism>
<accession>A0ABN0X8N6</accession>
<evidence type="ECO:0000313" key="2">
    <source>
        <dbReference type="Proteomes" id="UP001501757"/>
    </source>
</evidence>
<gene>
    <name evidence="1" type="ORF">GCM10009092_22100</name>
</gene>
<protein>
    <recommendedName>
        <fullName evidence="3">Transposase</fullName>
    </recommendedName>
</protein>
<evidence type="ECO:0000313" key="1">
    <source>
        <dbReference type="EMBL" id="GAA0357462.1"/>
    </source>
</evidence>
<sequence>MTLIAARLVISIDKVSLVRNEFNNDFSCKFLVPGYSPDVPPQTKRWLFAGMIEQFTGKYSGNALAEENYCG</sequence>
<dbReference type="EMBL" id="BAAAEI010000012">
    <property type="protein sequence ID" value="GAA0357462.1"/>
    <property type="molecule type" value="Genomic_DNA"/>
</dbReference>
<dbReference type="Proteomes" id="UP001501757">
    <property type="component" value="Unassembled WGS sequence"/>
</dbReference>
<proteinExistence type="predicted"/>
<keyword evidence="2" id="KW-1185">Reference proteome</keyword>
<evidence type="ECO:0008006" key="3">
    <source>
        <dbReference type="Google" id="ProtNLM"/>
    </source>
</evidence>